<evidence type="ECO:0000313" key="5">
    <source>
        <dbReference type="Proteomes" id="UP000256405"/>
    </source>
</evidence>
<proteinExistence type="predicted"/>
<evidence type="ECO:0000256" key="2">
    <source>
        <dbReference type="ARBA" id="ARBA00022525"/>
    </source>
</evidence>
<gene>
    <name evidence="4" type="ORF">C8N25_1428</name>
</gene>
<dbReference type="InterPro" id="IPR012334">
    <property type="entry name" value="Pectin_lyas_fold"/>
</dbReference>
<keyword evidence="5" id="KW-1185">Reference proteome</keyword>
<dbReference type="EMBL" id="QUNF01000042">
    <property type="protein sequence ID" value="REG77536.1"/>
    <property type="molecule type" value="Genomic_DNA"/>
</dbReference>
<dbReference type="Proteomes" id="UP000256405">
    <property type="component" value="Unassembled WGS sequence"/>
</dbReference>
<comment type="subcellular location">
    <subcellularLocation>
        <location evidence="1">Secreted</location>
    </subcellularLocation>
</comment>
<comment type="caution">
    <text evidence="4">The sequence shown here is derived from an EMBL/GenBank/DDBJ whole genome shotgun (WGS) entry which is preliminary data.</text>
</comment>
<evidence type="ECO:0000256" key="3">
    <source>
        <dbReference type="ARBA" id="ARBA00022729"/>
    </source>
</evidence>
<dbReference type="RefSeq" id="WP_086543919.1">
    <property type="nucleotide sequence ID" value="NZ_MSSW01000099.1"/>
</dbReference>
<dbReference type="GO" id="GO:0016837">
    <property type="term" value="F:carbon-oxygen lyase activity, acting on polysaccharides"/>
    <property type="evidence" value="ECO:0007669"/>
    <property type="project" value="TreeGrafter"/>
</dbReference>
<name>A0A3E0D4C4_9BACT</name>
<dbReference type="SMART" id="SM00710">
    <property type="entry name" value="PbH1"/>
    <property type="match status" value="5"/>
</dbReference>
<evidence type="ECO:0000313" key="4">
    <source>
        <dbReference type="EMBL" id="REG77536.1"/>
    </source>
</evidence>
<dbReference type="InterPro" id="IPR006626">
    <property type="entry name" value="PbH1"/>
</dbReference>
<dbReference type="AlphaFoldDB" id="A0A3E0D4C4"/>
<evidence type="ECO:0000256" key="1">
    <source>
        <dbReference type="ARBA" id="ARBA00004613"/>
    </source>
</evidence>
<protein>
    <submittedName>
        <fullName evidence="4">Parallel beta helix pectate lyase-like protein</fullName>
    </submittedName>
</protein>
<dbReference type="SUPFAM" id="SSF51126">
    <property type="entry name" value="Pectin lyase-like"/>
    <property type="match status" value="1"/>
</dbReference>
<reference evidence="4 5" key="1">
    <citation type="submission" date="2018-08" db="EMBL/GenBank/DDBJ databases">
        <title>Genomic Encyclopedia of Archaeal and Bacterial Type Strains, Phase II (KMG-II): from individual species to whole genera.</title>
        <authorList>
            <person name="Goeker M."/>
        </authorList>
    </citation>
    <scope>NUCLEOTIDE SEQUENCE [LARGE SCALE GENOMIC DNA]</scope>
    <source>
        <strain evidence="4 5">DSM 15986</strain>
    </source>
</reference>
<dbReference type="GO" id="GO:0005576">
    <property type="term" value="C:extracellular region"/>
    <property type="evidence" value="ECO:0007669"/>
    <property type="project" value="UniProtKB-SubCell"/>
</dbReference>
<dbReference type="PANTHER" id="PTHR40088:SF2">
    <property type="entry name" value="SECRETED SUGAR HYDROLASE"/>
    <property type="match status" value="1"/>
</dbReference>
<sequence length="664" mass="73802">MKTYSNTFSDIPEVNIKFALGILVSAMLILAIVVPNAQAQAIYTTDFNKEEHYWKDYAPKAQWDSLSSTVSNQKLSAKARRGKFGTVDIANTTIPSDGLKLTVKELGSEKEWNASLNSGLLPVKNDESNLGKLTISFDHALSSIRPVLVRIESFDKEKRKTGALEKHVYPATSDFYLRSTMELSEMEASGIGKFNPQDPFVQFSFEISNLERAGYSEDSVALRIDNFAFSKPAFYVSPTGNNSNDGRIEKTAFADPQAALDLAKAGDIILLMEGNYKNPDPKNPLQPAVARFKRPGGPASYITLKNYPGHKPVILCHGSDGVMISQGSKFDFMETPLFSYLEIRGLTIRGNSEEVFTLYPNEIGDPTKNTETRGINIDATYAPTRMYHHIRIADNLVEYCGADGIFASAVDYLTLENNIIRFNNFTTVSFAMAGFSLMMYADFDKVDNVTKILVRGNEAYGNQCKVYKKTGPHKIFNGNGMLFDANSEEYLFPDAYLGRTLIQNNLVYGNGGGGIQNWGSHRLDIVNNTLYHNGITPELKWGNLGFDFCKDVNVVNNIVVALEDRPLDSWMEKREDRNTANIVRVNNLYFGGVKPNIKGQGDIVGDPLFVNPTLDHTIADFSLKENSPAIGAGIFQKEYVPIIDINEKWRKLKSNAVTLGSLEK</sequence>
<dbReference type="InterPro" id="IPR011050">
    <property type="entry name" value="Pectin_lyase_fold/virulence"/>
</dbReference>
<dbReference type="OrthoDB" id="786002at2"/>
<keyword evidence="3" id="KW-0732">Signal</keyword>
<dbReference type="InterPro" id="IPR052052">
    <property type="entry name" value="Polysaccharide_Lyase_9"/>
</dbReference>
<organism evidence="4 5">
    <name type="scientific">Algoriphagus antarcticus</name>
    <dbReference type="NCBI Taxonomy" id="238540"/>
    <lineage>
        <taxon>Bacteria</taxon>
        <taxon>Pseudomonadati</taxon>
        <taxon>Bacteroidota</taxon>
        <taxon>Cytophagia</taxon>
        <taxon>Cytophagales</taxon>
        <taxon>Cyclobacteriaceae</taxon>
        <taxon>Algoriphagus</taxon>
    </lineage>
</organism>
<keyword evidence="4" id="KW-0456">Lyase</keyword>
<dbReference type="Gene3D" id="2.160.20.10">
    <property type="entry name" value="Single-stranded right-handed beta-helix, Pectin lyase-like"/>
    <property type="match status" value="1"/>
</dbReference>
<dbReference type="PANTHER" id="PTHR40088">
    <property type="entry name" value="PECTATE LYASE (EUROFUNG)"/>
    <property type="match status" value="1"/>
</dbReference>
<accession>A0A3E0D4C4</accession>
<keyword evidence="2" id="KW-0964">Secreted</keyword>